<feature type="region of interest" description="Disordered" evidence="2">
    <location>
        <begin position="1"/>
        <end position="27"/>
    </location>
</feature>
<dbReference type="Gene3D" id="1.10.1660.10">
    <property type="match status" value="1"/>
</dbReference>
<proteinExistence type="predicted"/>
<feature type="domain" description="B12-binding" evidence="4">
    <location>
        <begin position="357"/>
        <end position="487"/>
    </location>
</feature>
<dbReference type="SUPFAM" id="SSF46955">
    <property type="entry name" value="Putative DNA-binding domain"/>
    <property type="match status" value="1"/>
</dbReference>
<dbReference type="InterPro" id="IPR003759">
    <property type="entry name" value="Cbl-bd_cap"/>
</dbReference>
<comment type="caution">
    <text evidence="5">The sequence shown here is derived from an EMBL/GenBank/DDBJ whole genome shotgun (WGS) entry which is preliminary data.</text>
</comment>
<evidence type="ECO:0000313" key="5">
    <source>
        <dbReference type="EMBL" id="GAA3133103.1"/>
    </source>
</evidence>
<dbReference type="Gene3D" id="3.40.50.280">
    <property type="entry name" value="Cobalamin-binding domain"/>
    <property type="match status" value="1"/>
</dbReference>
<dbReference type="EMBL" id="BAAAVM010000023">
    <property type="protein sequence ID" value="GAA3133103.1"/>
    <property type="molecule type" value="Genomic_DNA"/>
</dbReference>
<evidence type="ECO:0008006" key="7">
    <source>
        <dbReference type="Google" id="ProtNLM"/>
    </source>
</evidence>
<protein>
    <recommendedName>
        <fullName evidence="7">Transcriptional regulator</fullName>
    </recommendedName>
</protein>
<dbReference type="InterPro" id="IPR000551">
    <property type="entry name" value="MerR-type_HTH_dom"/>
</dbReference>
<feature type="compositionally biased region" description="Gly residues" evidence="2">
    <location>
        <begin position="190"/>
        <end position="199"/>
    </location>
</feature>
<evidence type="ECO:0000256" key="1">
    <source>
        <dbReference type="ARBA" id="ARBA00023125"/>
    </source>
</evidence>
<sequence length="487" mass="48550">MDTSDAAGAPEPGATEPALTTGALARRLGVSPTTLRSWDRRYGIGPAARTGGRHRRWAPEDVTMLETMCRLTASGVPPAEAARAARERAGTAVPGRPAEPPPAPGGPARPLGPADARGRAGVPGQEGESGRTGVRGPEGVSVRSGVAGAEGVAARSGGLGPEVESALTGLLGQEGASGRSGVRGSEGVSGRSGGLGPEGVRGAAGVLETTGGLGSADVLGAAGASGRAGLVEAAGASGRAGLVGAAGALGPAGVPGPVADVVPALGDVRQEGRGLSRAAVRLDAVALEERLEAALTRYGLVTAWQEVMAPTLHAVGRKWASSGDRYVEVEHLLSWHVSTALRRHTRQPAPPSGAPGAGPVLLACVPGEQHTLPLEALNAALSRLGVPARMFGAAVPAEALLAAVRRLGPAAVVLWAQARSTASLPLAEHVTAMEWGVKGARARPLVLLGGPGWSGRPTRGMLRPASLSEALDILAATHPAAPSVEPP</sequence>
<evidence type="ECO:0000256" key="2">
    <source>
        <dbReference type="SAM" id="MobiDB-lite"/>
    </source>
</evidence>
<feature type="compositionally biased region" description="Low complexity" evidence="2">
    <location>
        <begin position="1"/>
        <end position="21"/>
    </location>
</feature>
<dbReference type="InterPro" id="IPR036594">
    <property type="entry name" value="Meth_synthase_dom"/>
</dbReference>
<keyword evidence="1" id="KW-0238">DNA-binding</keyword>
<evidence type="ECO:0000313" key="6">
    <source>
        <dbReference type="Proteomes" id="UP001500893"/>
    </source>
</evidence>
<dbReference type="InterPro" id="IPR036724">
    <property type="entry name" value="Cobalamin-bd_sf"/>
</dbReference>
<evidence type="ECO:0000259" key="4">
    <source>
        <dbReference type="PROSITE" id="PS51332"/>
    </source>
</evidence>
<dbReference type="PROSITE" id="PS50937">
    <property type="entry name" value="HTH_MERR_2"/>
    <property type="match status" value="1"/>
</dbReference>
<dbReference type="PANTHER" id="PTHR30204:SF97">
    <property type="entry name" value="MERR FAMILY REGULATORY PROTEIN"/>
    <property type="match status" value="1"/>
</dbReference>
<dbReference type="InterPro" id="IPR047057">
    <property type="entry name" value="MerR_fam"/>
</dbReference>
<dbReference type="Gene3D" id="1.10.1240.10">
    <property type="entry name" value="Methionine synthase domain"/>
    <property type="match status" value="1"/>
</dbReference>
<dbReference type="Proteomes" id="UP001500893">
    <property type="component" value="Unassembled WGS sequence"/>
</dbReference>
<dbReference type="PROSITE" id="PS51332">
    <property type="entry name" value="B12_BINDING"/>
    <property type="match status" value="1"/>
</dbReference>
<dbReference type="SUPFAM" id="SSF52242">
    <property type="entry name" value="Cobalamin (vitamin B12)-binding domain"/>
    <property type="match status" value="1"/>
</dbReference>
<reference evidence="6" key="1">
    <citation type="journal article" date="2019" name="Int. J. Syst. Evol. Microbiol.">
        <title>The Global Catalogue of Microorganisms (GCM) 10K type strain sequencing project: providing services to taxonomists for standard genome sequencing and annotation.</title>
        <authorList>
            <consortium name="The Broad Institute Genomics Platform"/>
            <consortium name="The Broad Institute Genome Sequencing Center for Infectious Disease"/>
            <person name="Wu L."/>
            <person name="Ma J."/>
        </authorList>
    </citation>
    <scope>NUCLEOTIDE SEQUENCE [LARGE SCALE GENOMIC DNA]</scope>
    <source>
        <strain evidence="6">JCM 11574</strain>
    </source>
</reference>
<organism evidence="5 6">
    <name type="scientific">Streptomyces rameus</name>
    <dbReference type="NCBI Taxonomy" id="68261"/>
    <lineage>
        <taxon>Bacteria</taxon>
        <taxon>Bacillati</taxon>
        <taxon>Actinomycetota</taxon>
        <taxon>Actinomycetes</taxon>
        <taxon>Kitasatosporales</taxon>
        <taxon>Streptomycetaceae</taxon>
        <taxon>Streptomyces</taxon>
    </lineage>
</organism>
<feature type="region of interest" description="Disordered" evidence="2">
    <location>
        <begin position="172"/>
        <end position="203"/>
    </location>
</feature>
<dbReference type="Pfam" id="PF02310">
    <property type="entry name" value="B12-binding"/>
    <property type="match status" value="1"/>
</dbReference>
<feature type="compositionally biased region" description="Low complexity" evidence="2">
    <location>
        <begin position="174"/>
        <end position="189"/>
    </location>
</feature>
<feature type="region of interest" description="Disordered" evidence="2">
    <location>
        <begin position="76"/>
        <end position="142"/>
    </location>
</feature>
<gene>
    <name evidence="5" type="ORF">GCM10010521_18670</name>
</gene>
<dbReference type="InterPro" id="IPR006158">
    <property type="entry name" value="Cobalamin-bd"/>
</dbReference>
<dbReference type="InterPro" id="IPR009061">
    <property type="entry name" value="DNA-bd_dom_put_sf"/>
</dbReference>
<dbReference type="PANTHER" id="PTHR30204">
    <property type="entry name" value="REDOX-CYCLING DRUG-SENSING TRANSCRIPTIONAL ACTIVATOR SOXR"/>
    <property type="match status" value="1"/>
</dbReference>
<dbReference type="Pfam" id="PF13411">
    <property type="entry name" value="MerR_1"/>
    <property type="match status" value="1"/>
</dbReference>
<feature type="compositionally biased region" description="Pro residues" evidence="2">
    <location>
        <begin position="97"/>
        <end position="107"/>
    </location>
</feature>
<evidence type="ECO:0000259" key="3">
    <source>
        <dbReference type="PROSITE" id="PS50937"/>
    </source>
</evidence>
<name>A0ABP6N1C0_9ACTN</name>
<feature type="domain" description="HTH merR-type" evidence="3">
    <location>
        <begin position="18"/>
        <end position="87"/>
    </location>
</feature>
<dbReference type="Pfam" id="PF02607">
    <property type="entry name" value="B12-binding_2"/>
    <property type="match status" value="1"/>
</dbReference>
<accession>A0ABP6N1C0</accession>
<dbReference type="SMART" id="SM00422">
    <property type="entry name" value="HTH_MERR"/>
    <property type="match status" value="1"/>
</dbReference>
<keyword evidence="6" id="KW-1185">Reference proteome</keyword>